<dbReference type="OrthoDB" id="5125733at2759"/>
<evidence type="ECO:0000313" key="3">
    <source>
        <dbReference type="Proteomes" id="UP000807469"/>
    </source>
</evidence>
<organism evidence="2 3">
    <name type="scientific">Pholiota conissans</name>
    <dbReference type="NCBI Taxonomy" id="109636"/>
    <lineage>
        <taxon>Eukaryota</taxon>
        <taxon>Fungi</taxon>
        <taxon>Dikarya</taxon>
        <taxon>Basidiomycota</taxon>
        <taxon>Agaricomycotina</taxon>
        <taxon>Agaricomycetes</taxon>
        <taxon>Agaricomycetidae</taxon>
        <taxon>Agaricales</taxon>
        <taxon>Agaricineae</taxon>
        <taxon>Strophariaceae</taxon>
        <taxon>Pholiota</taxon>
    </lineage>
</organism>
<feature type="domain" description="Heterokaryon incompatibility" evidence="1">
    <location>
        <begin position="191"/>
        <end position="347"/>
    </location>
</feature>
<keyword evidence="3" id="KW-1185">Reference proteome</keyword>
<evidence type="ECO:0000313" key="2">
    <source>
        <dbReference type="EMBL" id="KAF9471996.1"/>
    </source>
</evidence>
<evidence type="ECO:0000259" key="1">
    <source>
        <dbReference type="Pfam" id="PF06985"/>
    </source>
</evidence>
<name>A0A9P6CM77_9AGAR</name>
<protein>
    <submittedName>
        <fullName evidence="2">HET-domain-containing protein</fullName>
    </submittedName>
</protein>
<dbReference type="EMBL" id="MU155593">
    <property type="protein sequence ID" value="KAF9471996.1"/>
    <property type="molecule type" value="Genomic_DNA"/>
</dbReference>
<dbReference type="InterPro" id="IPR010730">
    <property type="entry name" value="HET"/>
</dbReference>
<accession>A0A9P6CM77</accession>
<dbReference type="PANTHER" id="PTHR33112">
    <property type="entry name" value="DOMAIN PROTEIN, PUTATIVE-RELATED"/>
    <property type="match status" value="1"/>
</dbReference>
<dbReference type="PANTHER" id="PTHR33112:SF16">
    <property type="entry name" value="HETEROKARYON INCOMPATIBILITY DOMAIN-CONTAINING PROTEIN"/>
    <property type="match status" value="1"/>
</dbReference>
<sequence length="632" mass="71470">MEEIQSPSRHLVCDSCWNGIFSVSGWQTVLDAKQIPGGSPYSRGYSYKTTWEEIRAAADHCTWCRFLSRPNRKGDVEVRGSRQEDSDCTPSGEKTLTISTGGGSVNSGSEYYMYTSKDDNAAKFVAARERIRDVTTPESFDLALQLFHNCTKNHPNCPKPAEDTALPDRVIDCTDTELPRVVITRGQRGRYIALSYVWGASQPMMTTTHNIERYCTDGLDVTQLPQTVRDAIIVTRNLGERYLWIDAHCILQDSNEDKARQLGMMSAIYRHSYLTISAACANAATEGFLRRNRPHKVPSARIPYRCPDGTDGMVWIARRRDTNIPDASHSYWDELEPMSFRGWCFQERMLPPRSLIYATDTLKYYCQTETANIGGALCEPSTGMRLPNAIYHSQHSVLSDTALKIYRQAWLAALFVYTLRAISVPTDKLAAMAGLVEEFQRVFEDDYLAGLWRKTLLFDLLWSAEIAAGVASRPILYRAPSWSWAAIDGLISAPYREDNIEMSRAEIIQCSVTPKERSVPFGEVTAGELKLKTYLLEVSLESDGSVITTNNLERGLKSIKIGSIRHDAGKDRSGRYYIVPLLWNSRDASMEGLIVTRRDDRTYQRVGYFHNEYGPKSIKWMDGLDQEEFTIV</sequence>
<dbReference type="Pfam" id="PF06985">
    <property type="entry name" value="HET"/>
    <property type="match status" value="1"/>
</dbReference>
<comment type="caution">
    <text evidence="2">The sequence shown here is derived from an EMBL/GenBank/DDBJ whole genome shotgun (WGS) entry which is preliminary data.</text>
</comment>
<proteinExistence type="predicted"/>
<reference evidence="2" key="1">
    <citation type="submission" date="2020-11" db="EMBL/GenBank/DDBJ databases">
        <authorList>
            <consortium name="DOE Joint Genome Institute"/>
            <person name="Ahrendt S."/>
            <person name="Riley R."/>
            <person name="Andreopoulos W."/>
            <person name="Labutti K."/>
            <person name="Pangilinan J."/>
            <person name="Ruiz-Duenas F.J."/>
            <person name="Barrasa J.M."/>
            <person name="Sanchez-Garcia M."/>
            <person name="Camarero S."/>
            <person name="Miyauchi S."/>
            <person name="Serrano A."/>
            <person name="Linde D."/>
            <person name="Babiker R."/>
            <person name="Drula E."/>
            <person name="Ayuso-Fernandez I."/>
            <person name="Pacheco R."/>
            <person name="Padilla G."/>
            <person name="Ferreira P."/>
            <person name="Barriuso J."/>
            <person name="Kellner H."/>
            <person name="Castanera R."/>
            <person name="Alfaro M."/>
            <person name="Ramirez L."/>
            <person name="Pisabarro A.G."/>
            <person name="Kuo A."/>
            <person name="Tritt A."/>
            <person name="Lipzen A."/>
            <person name="He G."/>
            <person name="Yan M."/>
            <person name="Ng V."/>
            <person name="Cullen D."/>
            <person name="Martin F."/>
            <person name="Rosso M.-N."/>
            <person name="Henrissat B."/>
            <person name="Hibbett D."/>
            <person name="Martinez A.T."/>
            <person name="Grigoriev I.V."/>
        </authorList>
    </citation>
    <scope>NUCLEOTIDE SEQUENCE</scope>
    <source>
        <strain evidence="2">CIRM-BRFM 674</strain>
    </source>
</reference>
<dbReference type="AlphaFoldDB" id="A0A9P6CM77"/>
<dbReference type="Proteomes" id="UP000807469">
    <property type="component" value="Unassembled WGS sequence"/>
</dbReference>
<gene>
    <name evidence="2" type="ORF">BDN70DRAFT_819302</name>
</gene>